<dbReference type="Proteomes" id="UP001076464">
    <property type="component" value="Unassembled WGS sequence"/>
</dbReference>
<proteinExistence type="predicted"/>
<protein>
    <submittedName>
        <fullName evidence="1">GNAT family N-acetyltransferase</fullName>
    </submittedName>
</protein>
<organism evidence="1 2">
    <name type="scientific">Roseateles hydrophilus</name>
    <dbReference type="NCBI Taxonomy" id="2975054"/>
    <lineage>
        <taxon>Bacteria</taxon>
        <taxon>Pseudomonadati</taxon>
        <taxon>Pseudomonadota</taxon>
        <taxon>Betaproteobacteria</taxon>
        <taxon>Burkholderiales</taxon>
        <taxon>Sphaerotilaceae</taxon>
        <taxon>Roseateles</taxon>
    </lineage>
</organism>
<reference evidence="1" key="1">
    <citation type="submission" date="2022-08" db="EMBL/GenBank/DDBJ databases">
        <title>Genome sequencing of Pelomonas sp. UHG3.</title>
        <authorList>
            <person name="So Y."/>
        </authorList>
    </citation>
    <scope>NUCLEOTIDE SEQUENCE</scope>
    <source>
        <strain evidence="1">UHG3</strain>
    </source>
</reference>
<accession>A0ACC6CCC8</accession>
<sequence length="151" mass="16668">MSNPVSALHLTPAQDADGPALAELRVAAMRDSLVRVGRFDPQRARQRLLDGFVAAHTWHVGWAGERVGCVVLRREADHLRLAHLYIHPQHQGRGVGAAVLAWVFAEAEAAGLPVRVGALRESDSNRFYARHGFVRVAQTEFDNEYLRAPAC</sequence>
<gene>
    <name evidence="1" type="ORF">NYO99_13520</name>
</gene>
<dbReference type="EMBL" id="JAPPUY010000003">
    <property type="protein sequence ID" value="MCY4745999.1"/>
    <property type="molecule type" value="Genomic_DNA"/>
</dbReference>
<keyword evidence="2" id="KW-1185">Reference proteome</keyword>
<comment type="caution">
    <text evidence="1">The sequence shown here is derived from an EMBL/GenBank/DDBJ whole genome shotgun (WGS) entry which is preliminary data.</text>
</comment>
<evidence type="ECO:0000313" key="2">
    <source>
        <dbReference type="Proteomes" id="UP001076464"/>
    </source>
</evidence>
<name>A0ACC6CCC8_9BURK</name>
<evidence type="ECO:0000313" key="1">
    <source>
        <dbReference type="EMBL" id="MCY4745999.1"/>
    </source>
</evidence>